<protein>
    <submittedName>
        <fullName evidence="1">Uncharacterized protein</fullName>
    </submittedName>
</protein>
<organism evidence="1 2">
    <name type="scientific">Actinomadura spongiicola</name>
    <dbReference type="NCBI Taxonomy" id="2303421"/>
    <lineage>
        <taxon>Bacteria</taxon>
        <taxon>Bacillati</taxon>
        <taxon>Actinomycetota</taxon>
        <taxon>Actinomycetes</taxon>
        <taxon>Streptosporangiales</taxon>
        <taxon>Thermomonosporaceae</taxon>
        <taxon>Actinomadura</taxon>
    </lineage>
</organism>
<keyword evidence="2" id="KW-1185">Reference proteome</keyword>
<sequence length="155" mass="17231">MRLMRDETWTNPFHVLGLPTDADRETIARRGRELSDLAATEEERTLCGWAMRELIGAPGVRLVHALTEAPGAAYRDEEWRDFARRHRRNPANVKALKESAGTLRDTDIDLPAVLDLILDWLLTPPTVDVAEALRHAPLPPGPGAPPLEVTDVLFG</sequence>
<accession>A0A372GNK2</accession>
<reference evidence="1 2" key="1">
    <citation type="submission" date="2018-08" db="EMBL/GenBank/DDBJ databases">
        <title>Actinomadura spongicola sp. nov., isolated from marine sponge Leucetta chagosensis.</title>
        <authorList>
            <person name="Li L."/>
            <person name="Lin H.W."/>
        </authorList>
    </citation>
    <scope>NUCLEOTIDE SEQUENCE [LARGE SCALE GENOMIC DNA]</scope>
    <source>
        <strain evidence="1 2">LHW52907</strain>
    </source>
</reference>
<comment type="caution">
    <text evidence="1">The sequence shown here is derived from an EMBL/GenBank/DDBJ whole genome shotgun (WGS) entry which is preliminary data.</text>
</comment>
<evidence type="ECO:0000313" key="2">
    <source>
        <dbReference type="Proteomes" id="UP000262882"/>
    </source>
</evidence>
<dbReference type="AlphaFoldDB" id="A0A372GNK2"/>
<proteinExistence type="predicted"/>
<evidence type="ECO:0000313" key="1">
    <source>
        <dbReference type="EMBL" id="RFS86987.1"/>
    </source>
</evidence>
<name>A0A372GNK2_9ACTN</name>
<dbReference type="Proteomes" id="UP000262882">
    <property type="component" value="Unassembled WGS sequence"/>
</dbReference>
<gene>
    <name evidence="1" type="ORF">D0T12_01645</name>
</gene>
<dbReference type="EMBL" id="QVNQ01000001">
    <property type="protein sequence ID" value="RFS86987.1"/>
    <property type="molecule type" value="Genomic_DNA"/>
</dbReference>